<reference evidence="2" key="1">
    <citation type="submission" date="2016-11" db="UniProtKB">
        <authorList>
            <consortium name="WormBaseParasite"/>
        </authorList>
    </citation>
    <scope>IDENTIFICATION</scope>
</reference>
<proteinExistence type="predicted"/>
<sequence>MSTRFTYNGIGLREKIVDAGNPLYISIASYYVIHANLAALQICIRTSGVSLSVPIYCIAGIPGCPGCPCSPCHPGYPESPRN</sequence>
<evidence type="ECO:0000313" key="1">
    <source>
        <dbReference type="Proteomes" id="UP000095283"/>
    </source>
</evidence>
<dbReference type="Proteomes" id="UP000095283">
    <property type="component" value="Unplaced"/>
</dbReference>
<accession>A0A1I7XEM5</accession>
<evidence type="ECO:0000313" key="2">
    <source>
        <dbReference type="WBParaSite" id="Hba_15989"/>
    </source>
</evidence>
<protein>
    <submittedName>
        <fullName evidence="2">Uncharacterized protein</fullName>
    </submittedName>
</protein>
<organism evidence="1 2">
    <name type="scientific">Heterorhabditis bacteriophora</name>
    <name type="common">Entomopathogenic nematode worm</name>
    <dbReference type="NCBI Taxonomy" id="37862"/>
    <lineage>
        <taxon>Eukaryota</taxon>
        <taxon>Metazoa</taxon>
        <taxon>Ecdysozoa</taxon>
        <taxon>Nematoda</taxon>
        <taxon>Chromadorea</taxon>
        <taxon>Rhabditida</taxon>
        <taxon>Rhabditina</taxon>
        <taxon>Rhabditomorpha</taxon>
        <taxon>Strongyloidea</taxon>
        <taxon>Heterorhabditidae</taxon>
        <taxon>Heterorhabditis</taxon>
    </lineage>
</organism>
<dbReference type="WBParaSite" id="Hba_15989">
    <property type="protein sequence ID" value="Hba_15989"/>
    <property type="gene ID" value="Hba_15989"/>
</dbReference>
<name>A0A1I7XEM5_HETBA</name>
<keyword evidence="1" id="KW-1185">Reference proteome</keyword>
<dbReference type="AlphaFoldDB" id="A0A1I7XEM5"/>